<dbReference type="GeneID" id="8742681"/>
<dbReference type="Proteomes" id="UP000001903">
    <property type="component" value="Chromosome"/>
</dbReference>
<organism evidence="2 3">
    <name type="scientific">Haloterrigena turkmenica (strain ATCC 51198 / DSM 5511 / JCM 9101 / NCIMB 13204 / VKM B-1734 / 4k)</name>
    <name type="common">Halococcus turkmenicus</name>
    <dbReference type="NCBI Taxonomy" id="543526"/>
    <lineage>
        <taxon>Archaea</taxon>
        <taxon>Methanobacteriati</taxon>
        <taxon>Methanobacteriota</taxon>
        <taxon>Stenosarchaea group</taxon>
        <taxon>Halobacteria</taxon>
        <taxon>Halobacteriales</taxon>
        <taxon>Natrialbaceae</taxon>
        <taxon>Haloterrigena</taxon>
    </lineage>
</organism>
<gene>
    <name evidence="2" type="ordered locus">Htur_2081</name>
</gene>
<dbReference type="HOGENOM" id="CLU_204978_0_0_2"/>
<keyword evidence="1" id="KW-1133">Transmembrane helix</keyword>
<dbReference type="KEGG" id="htu:Htur_2081"/>
<feature type="transmembrane region" description="Helical" evidence="1">
    <location>
        <begin position="21"/>
        <end position="39"/>
    </location>
</feature>
<feature type="transmembrane region" description="Helical" evidence="1">
    <location>
        <begin position="45"/>
        <end position="62"/>
    </location>
</feature>
<reference evidence="2 3" key="1">
    <citation type="journal article" date="2010" name="Stand. Genomic Sci.">
        <title>Complete genome sequence of Haloterrigena turkmenica type strain (4k).</title>
        <authorList>
            <person name="Saunders E."/>
            <person name="Tindall B.J."/>
            <person name="Fahnrich R."/>
            <person name="Lapidus A."/>
            <person name="Copeland A."/>
            <person name="Del Rio T.G."/>
            <person name="Lucas S."/>
            <person name="Chen F."/>
            <person name="Tice H."/>
            <person name="Cheng J.F."/>
            <person name="Han C."/>
            <person name="Detter J.C."/>
            <person name="Bruce D."/>
            <person name="Goodwin L."/>
            <person name="Chain P."/>
            <person name="Pitluck S."/>
            <person name="Pati A."/>
            <person name="Ivanova N."/>
            <person name="Mavromatis K."/>
            <person name="Chen A."/>
            <person name="Palaniappan K."/>
            <person name="Land M."/>
            <person name="Hauser L."/>
            <person name="Chang Y.J."/>
            <person name="Jeffries C.D."/>
            <person name="Brettin T."/>
            <person name="Rohde M."/>
            <person name="Goker M."/>
            <person name="Bristow J."/>
            <person name="Eisen J.A."/>
            <person name="Markowitz V."/>
            <person name="Hugenholtz P."/>
            <person name="Klenk H.P."/>
            <person name="Kyrpides N.C."/>
        </authorList>
    </citation>
    <scope>NUCLEOTIDE SEQUENCE [LARGE SCALE GENOMIC DNA]</scope>
    <source>
        <strain evidence="3">ATCC 51198 / DSM 5511 / JCM 9101 / NCIMB 13204 / VKM B-1734 / 4k</strain>
    </source>
</reference>
<dbReference type="AlphaFoldDB" id="D2RT84"/>
<evidence type="ECO:0000256" key="1">
    <source>
        <dbReference type="SAM" id="Phobius"/>
    </source>
</evidence>
<keyword evidence="1" id="KW-0472">Membrane</keyword>
<keyword evidence="3" id="KW-1185">Reference proteome</keyword>
<evidence type="ECO:0000313" key="3">
    <source>
        <dbReference type="Proteomes" id="UP000001903"/>
    </source>
</evidence>
<dbReference type="STRING" id="543526.Htur_2081"/>
<keyword evidence="1" id="KW-0812">Transmembrane</keyword>
<accession>D2RT84</accession>
<proteinExistence type="predicted"/>
<name>D2RT84_HALTV</name>
<protein>
    <submittedName>
        <fullName evidence="2">Uncharacterized protein</fullName>
    </submittedName>
</protein>
<dbReference type="eggNOG" id="arCOG08206">
    <property type="taxonomic scope" value="Archaea"/>
</dbReference>
<sequence length="67" mass="7297">MTLREIPVVGELLESGAEDRVFDTLLLIGPGIILVIALLGRSPLTLGIAIGYLVFFLAYVLYRGVQH</sequence>
<evidence type="ECO:0000313" key="2">
    <source>
        <dbReference type="EMBL" id="ADB60964.1"/>
    </source>
</evidence>
<dbReference type="EMBL" id="CP001860">
    <property type="protein sequence ID" value="ADB60964.1"/>
    <property type="molecule type" value="Genomic_DNA"/>
</dbReference>
<dbReference type="RefSeq" id="WP_012943253.1">
    <property type="nucleotide sequence ID" value="NC_013743.1"/>
</dbReference>